<keyword evidence="6" id="KW-0862">Zinc</keyword>
<evidence type="ECO:0000256" key="7">
    <source>
        <dbReference type="ARBA" id="ARBA00023049"/>
    </source>
</evidence>
<dbReference type="InterPro" id="IPR008754">
    <property type="entry name" value="Peptidase_M43"/>
</dbReference>
<feature type="chain" id="PRO_5046218341" evidence="10">
    <location>
        <begin position="42"/>
        <end position="344"/>
    </location>
</feature>
<accession>A0ABP9GX22</accession>
<evidence type="ECO:0000256" key="4">
    <source>
        <dbReference type="ARBA" id="ARBA00022729"/>
    </source>
</evidence>
<keyword evidence="5" id="KW-0378">Hydrolase</keyword>
<dbReference type="EMBL" id="BAABIK010000037">
    <property type="protein sequence ID" value="GAA4955896.1"/>
    <property type="molecule type" value="Genomic_DNA"/>
</dbReference>
<dbReference type="Proteomes" id="UP001499993">
    <property type="component" value="Unassembled WGS sequence"/>
</dbReference>
<keyword evidence="2" id="KW-0645">Protease</keyword>
<keyword evidence="8" id="KW-1015">Disulfide bond</keyword>
<evidence type="ECO:0000256" key="1">
    <source>
        <dbReference type="ARBA" id="ARBA00008721"/>
    </source>
</evidence>
<feature type="domain" description="Peptidase M43 pregnancy-associated plasma-A" evidence="11">
    <location>
        <begin position="188"/>
        <end position="318"/>
    </location>
</feature>
<comment type="similarity">
    <text evidence="1">Belongs to the peptidase M43B family.</text>
</comment>
<dbReference type="Pfam" id="PF05572">
    <property type="entry name" value="Peptidase_M43"/>
    <property type="match status" value="1"/>
</dbReference>
<keyword evidence="13" id="KW-1185">Reference proteome</keyword>
<feature type="signal peptide" evidence="10">
    <location>
        <begin position="1"/>
        <end position="41"/>
    </location>
</feature>
<feature type="region of interest" description="Disordered" evidence="9">
    <location>
        <begin position="324"/>
        <end position="344"/>
    </location>
</feature>
<gene>
    <name evidence="12" type="ORF">GCM10023224_46950</name>
</gene>
<dbReference type="SUPFAM" id="SSF55486">
    <property type="entry name" value="Metalloproteases ('zincins'), catalytic domain"/>
    <property type="match status" value="1"/>
</dbReference>
<comment type="caution">
    <text evidence="12">The sequence shown here is derived from an EMBL/GenBank/DDBJ whole genome shotgun (WGS) entry which is preliminary data.</text>
</comment>
<evidence type="ECO:0000313" key="13">
    <source>
        <dbReference type="Proteomes" id="UP001499993"/>
    </source>
</evidence>
<dbReference type="GO" id="GO:0008237">
    <property type="term" value="F:metallopeptidase activity"/>
    <property type="evidence" value="ECO:0007669"/>
    <property type="project" value="UniProtKB-KW"/>
</dbReference>
<organism evidence="12 13">
    <name type="scientific">Streptomonospora halophila</name>
    <dbReference type="NCBI Taxonomy" id="427369"/>
    <lineage>
        <taxon>Bacteria</taxon>
        <taxon>Bacillati</taxon>
        <taxon>Actinomycetota</taxon>
        <taxon>Actinomycetes</taxon>
        <taxon>Streptosporangiales</taxon>
        <taxon>Nocardiopsidaceae</taxon>
        <taxon>Streptomonospora</taxon>
    </lineage>
</organism>
<dbReference type="PANTHER" id="PTHR47466:SF1">
    <property type="entry name" value="METALLOPROTEASE MEP1 (AFU_ORTHOLOGUE AFUA_1G07730)-RELATED"/>
    <property type="match status" value="1"/>
</dbReference>
<evidence type="ECO:0000256" key="6">
    <source>
        <dbReference type="ARBA" id="ARBA00022833"/>
    </source>
</evidence>
<dbReference type="PANTHER" id="PTHR47466">
    <property type="match status" value="1"/>
</dbReference>
<evidence type="ECO:0000256" key="2">
    <source>
        <dbReference type="ARBA" id="ARBA00022670"/>
    </source>
</evidence>
<keyword evidence="7 12" id="KW-0482">Metalloprotease</keyword>
<dbReference type="CDD" id="cd04275">
    <property type="entry name" value="ZnMc_pappalysin_like"/>
    <property type="match status" value="1"/>
</dbReference>
<feature type="compositionally biased region" description="Basic and acidic residues" evidence="9">
    <location>
        <begin position="65"/>
        <end position="76"/>
    </location>
</feature>
<evidence type="ECO:0000259" key="11">
    <source>
        <dbReference type="Pfam" id="PF05572"/>
    </source>
</evidence>
<reference evidence="13" key="1">
    <citation type="journal article" date="2019" name="Int. J. Syst. Evol. Microbiol.">
        <title>The Global Catalogue of Microorganisms (GCM) 10K type strain sequencing project: providing services to taxonomists for standard genome sequencing and annotation.</title>
        <authorList>
            <consortium name="The Broad Institute Genomics Platform"/>
            <consortium name="The Broad Institute Genome Sequencing Center for Infectious Disease"/>
            <person name="Wu L."/>
            <person name="Ma J."/>
        </authorList>
    </citation>
    <scope>NUCLEOTIDE SEQUENCE [LARGE SCALE GENOMIC DNA]</scope>
    <source>
        <strain evidence="13">JCM 18123</strain>
    </source>
</reference>
<keyword evidence="4 10" id="KW-0732">Signal</keyword>
<protein>
    <submittedName>
        <fullName evidence="12">Zinc metalloprotease</fullName>
    </submittedName>
</protein>
<feature type="region of interest" description="Disordered" evidence="9">
    <location>
        <begin position="51"/>
        <end position="76"/>
    </location>
</feature>
<dbReference type="Gene3D" id="3.40.390.10">
    <property type="entry name" value="Collagenase (Catalytic Domain)"/>
    <property type="match status" value="1"/>
</dbReference>
<sequence>MFMDYGGKTLGNAISGKAGTAARLCGALLISAGALAGGALAAPAAQAGTAARLDDCPESGTQQRDGLRRDHEGHLTSEEAAAYDRELREELRDQQGPGAAQQIDVPVPVAVHIVHAEDGTGNVSNGTVREQIAVLDEAFGGGLAGADTGFGFDLAETTRTANNAWFSDFAEHEEEIKDRLRQGGAETLNLYITDLGEGVLGQATFPQEYSSDPGNDGVVMSYRTVPGGSQQDFDRGYTAVHETGHWLGLFHTFQNGCTDPGDYVDDTPYEAEQASGCPEGRDTCPDRRGEDPVTNFMDYSDDACMDNFTAGQARRMADHWTAFRGEQAQRGRESRAPAVPLLRH</sequence>
<evidence type="ECO:0000256" key="5">
    <source>
        <dbReference type="ARBA" id="ARBA00022801"/>
    </source>
</evidence>
<name>A0ABP9GX22_9ACTN</name>
<evidence type="ECO:0000256" key="3">
    <source>
        <dbReference type="ARBA" id="ARBA00022723"/>
    </source>
</evidence>
<evidence type="ECO:0000256" key="9">
    <source>
        <dbReference type="SAM" id="MobiDB-lite"/>
    </source>
</evidence>
<evidence type="ECO:0000256" key="8">
    <source>
        <dbReference type="ARBA" id="ARBA00023157"/>
    </source>
</evidence>
<keyword evidence="3" id="KW-0479">Metal-binding</keyword>
<proteinExistence type="inferred from homology"/>
<dbReference type="InterPro" id="IPR024079">
    <property type="entry name" value="MetalloPept_cat_dom_sf"/>
</dbReference>
<evidence type="ECO:0000256" key="10">
    <source>
        <dbReference type="SAM" id="SignalP"/>
    </source>
</evidence>
<evidence type="ECO:0000313" key="12">
    <source>
        <dbReference type="EMBL" id="GAA4955896.1"/>
    </source>
</evidence>